<dbReference type="InterPro" id="IPR036397">
    <property type="entry name" value="RNaseH_sf"/>
</dbReference>
<accession>A0A4Y2L8H4</accession>
<dbReference type="GO" id="GO:0003676">
    <property type="term" value="F:nucleic acid binding"/>
    <property type="evidence" value="ECO:0007669"/>
    <property type="project" value="InterPro"/>
</dbReference>
<name>A0A4Y2L8H4_ARAVE</name>
<gene>
    <name evidence="1" type="ORF">AVEN_257464_1</name>
</gene>
<comment type="caution">
    <text evidence="1">The sequence shown here is derived from an EMBL/GenBank/DDBJ whole genome shotgun (WGS) entry which is preliminary data.</text>
</comment>
<dbReference type="OrthoDB" id="6752614at2759"/>
<dbReference type="Gene3D" id="3.30.420.10">
    <property type="entry name" value="Ribonuclease H-like superfamily/Ribonuclease H"/>
    <property type="match status" value="1"/>
</dbReference>
<dbReference type="Proteomes" id="UP000499080">
    <property type="component" value="Unassembled WGS sequence"/>
</dbReference>
<organism evidence="1 2">
    <name type="scientific">Araneus ventricosus</name>
    <name type="common">Orbweaver spider</name>
    <name type="synonym">Epeira ventricosa</name>
    <dbReference type="NCBI Taxonomy" id="182803"/>
    <lineage>
        <taxon>Eukaryota</taxon>
        <taxon>Metazoa</taxon>
        <taxon>Ecdysozoa</taxon>
        <taxon>Arthropoda</taxon>
        <taxon>Chelicerata</taxon>
        <taxon>Arachnida</taxon>
        <taxon>Araneae</taxon>
        <taxon>Araneomorphae</taxon>
        <taxon>Entelegynae</taxon>
        <taxon>Araneoidea</taxon>
        <taxon>Araneidae</taxon>
        <taxon>Araneus</taxon>
    </lineage>
</organism>
<evidence type="ECO:0000313" key="2">
    <source>
        <dbReference type="Proteomes" id="UP000499080"/>
    </source>
</evidence>
<keyword evidence="2" id="KW-1185">Reference proteome</keyword>
<reference evidence="1 2" key="1">
    <citation type="journal article" date="2019" name="Sci. Rep.">
        <title>Orb-weaving spider Araneus ventricosus genome elucidates the spidroin gene catalogue.</title>
        <authorList>
            <person name="Kono N."/>
            <person name="Nakamura H."/>
            <person name="Ohtoshi R."/>
            <person name="Moran D.A.P."/>
            <person name="Shinohara A."/>
            <person name="Yoshida Y."/>
            <person name="Fujiwara M."/>
            <person name="Mori M."/>
            <person name="Tomita M."/>
            <person name="Arakawa K."/>
        </authorList>
    </citation>
    <scope>NUCLEOTIDE SEQUENCE [LARGE SCALE GENOMIC DNA]</scope>
</reference>
<dbReference type="AlphaFoldDB" id="A0A4Y2L8H4"/>
<proteinExistence type="predicted"/>
<dbReference type="EMBL" id="BGPR01005404">
    <property type="protein sequence ID" value="GBN09896.1"/>
    <property type="molecule type" value="Genomic_DNA"/>
</dbReference>
<sequence length="166" mass="18517">MMKDRVRAYLPQWHFMPVNEEHVYQSFIKIADAVSSFVTIGLYLCSAIPEVLMARSPIPPKIRRVWGPLHAKPHAVAKRPPVGEAWKFGDGVPAQMASSSSDCGEQSSWPSNGFTTGARYCDLFQQQAIPALQEQECLETTVFMQDAAPPHVARPVCFVLTLEMIE</sequence>
<evidence type="ECO:0000313" key="1">
    <source>
        <dbReference type="EMBL" id="GBN09896.1"/>
    </source>
</evidence>
<protein>
    <submittedName>
        <fullName evidence="1">Uncharacterized protein</fullName>
    </submittedName>
</protein>